<dbReference type="Pfam" id="PF00849">
    <property type="entry name" value="PseudoU_synth_2"/>
    <property type="match status" value="1"/>
</dbReference>
<reference evidence="8" key="1">
    <citation type="journal article" date="2021" name="PeerJ">
        <title>Extensive microbial diversity within the chicken gut microbiome revealed by metagenomics and culture.</title>
        <authorList>
            <person name="Gilroy R."/>
            <person name="Ravi A."/>
            <person name="Getino M."/>
            <person name="Pursley I."/>
            <person name="Horton D.L."/>
            <person name="Alikhan N.F."/>
            <person name="Baker D."/>
            <person name="Gharbi K."/>
            <person name="Hall N."/>
            <person name="Watson M."/>
            <person name="Adriaenssens E.M."/>
            <person name="Foster-Nyarko E."/>
            <person name="Jarju S."/>
            <person name="Secka A."/>
            <person name="Antonio M."/>
            <person name="Oren A."/>
            <person name="Chaudhuri R.R."/>
            <person name="La Ragione R."/>
            <person name="Hildebrand F."/>
            <person name="Pallen M.J."/>
        </authorList>
    </citation>
    <scope>NUCLEOTIDE SEQUENCE</scope>
    <source>
        <strain evidence="8">5790</strain>
    </source>
</reference>
<dbReference type="InterPro" id="IPR006145">
    <property type="entry name" value="PsdUridine_synth_RsuA/RluA"/>
</dbReference>
<dbReference type="SUPFAM" id="SSF55174">
    <property type="entry name" value="Alpha-L RNA-binding motif"/>
    <property type="match status" value="1"/>
</dbReference>
<feature type="domain" description="Pseudouridine synthase RsuA/RluA-like" evidence="7">
    <location>
        <begin position="94"/>
        <end position="250"/>
    </location>
</feature>
<evidence type="ECO:0000256" key="4">
    <source>
        <dbReference type="ARBA" id="ARBA00031870"/>
    </source>
</evidence>
<evidence type="ECO:0000256" key="5">
    <source>
        <dbReference type="ARBA" id="ARBA00033164"/>
    </source>
</evidence>
<evidence type="ECO:0000256" key="3">
    <source>
        <dbReference type="ARBA" id="ARBA00023235"/>
    </source>
</evidence>
<comment type="similarity">
    <text evidence="2">Belongs to the pseudouridine synthase RluA family.</text>
</comment>
<evidence type="ECO:0000256" key="1">
    <source>
        <dbReference type="ARBA" id="ARBA00000073"/>
    </source>
</evidence>
<gene>
    <name evidence="8" type="ORF">H9900_01570</name>
</gene>
<protein>
    <recommendedName>
        <fullName evidence="4">RNA pseudouridylate synthase</fullName>
    </recommendedName>
    <alternativeName>
        <fullName evidence="5">RNA-uridine isomerase</fullName>
    </alternativeName>
</protein>
<dbReference type="GO" id="GO:0140098">
    <property type="term" value="F:catalytic activity, acting on RNA"/>
    <property type="evidence" value="ECO:0007669"/>
    <property type="project" value="UniProtKB-ARBA"/>
</dbReference>
<organism evidence="8 9">
    <name type="scientific">Candidatus Monoglobus merdigallinarum</name>
    <dbReference type="NCBI Taxonomy" id="2838698"/>
    <lineage>
        <taxon>Bacteria</taxon>
        <taxon>Bacillati</taxon>
        <taxon>Bacillota</taxon>
        <taxon>Clostridia</taxon>
        <taxon>Monoglobales</taxon>
        <taxon>Monoglobaceae</taxon>
        <taxon>Monoglobus</taxon>
    </lineage>
</organism>
<dbReference type="GO" id="GO:0000455">
    <property type="term" value="P:enzyme-directed rRNA pseudouridine synthesis"/>
    <property type="evidence" value="ECO:0007669"/>
    <property type="project" value="TreeGrafter"/>
</dbReference>
<keyword evidence="3" id="KW-0413">Isomerase</keyword>
<dbReference type="InterPro" id="IPR050188">
    <property type="entry name" value="RluA_PseudoU_synthase"/>
</dbReference>
<dbReference type="GO" id="GO:0009982">
    <property type="term" value="F:pseudouridine synthase activity"/>
    <property type="evidence" value="ECO:0007669"/>
    <property type="project" value="InterPro"/>
</dbReference>
<evidence type="ECO:0000256" key="6">
    <source>
        <dbReference type="PROSITE-ProRule" id="PRU00182"/>
    </source>
</evidence>
<dbReference type="SUPFAM" id="SSF55120">
    <property type="entry name" value="Pseudouridine synthase"/>
    <property type="match status" value="1"/>
</dbReference>
<dbReference type="InterPro" id="IPR006224">
    <property type="entry name" value="PsdUridine_synth_RluA-like_CS"/>
</dbReference>
<accession>A0A9D1PQB6</accession>
<name>A0A9D1PQB6_9FIRM</name>
<dbReference type="AlphaFoldDB" id="A0A9D1PQB6"/>
<dbReference type="PANTHER" id="PTHR21600">
    <property type="entry name" value="MITOCHONDRIAL RNA PSEUDOURIDINE SYNTHASE"/>
    <property type="match status" value="1"/>
</dbReference>
<keyword evidence="6" id="KW-0694">RNA-binding</keyword>
<evidence type="ECO:0000313" key="9">
    <source>
        <dbReference type="Proteomes" id="UP000824162"/>
    </source>
</evidence>
<evidence type="ECO:0000313" key="8">
    <source>
        <dbReference type="EMBL" id="HIV85478.1"/>
    </source>
</evidence>
<evidence type="ECO:0000259" key="7">
    <source>
        <dbReference type="Pfam" id="PF00849"/>
    </source>
</evidence>
<dbReference type="PROSITE" id="PS01129">
    <property type="entry name" value="PSI_RLU"/>
    <property type="match status" value="1"/>
</dbReference>
<comment type="caution">
    <text evidence="8">The sequence shown here is derived from an EMBL/GenBank/DDBJ whole genome shotgun (WGS) entry which is preliminary data.</text>
</comment>
<sequence>MKTFKVSGTDSGIKLVRFLEKTLPRSGRSFIYKSLRKRRIKVNGKRVKDGGLCLNAGDVLELYISDEFFGDEDKTAAWEEAAGSVDIVYSDENIAVLNKPAGLPSQDMPGRAGYSLESEFRRYMQRIDGIDLNSAYVPSLCHRIDRNTSGLVIAAKNITAHSIIAEKIKRREIRKFYILKAEGELRMNDELISGYIVKAAQNRFRFVTKSIKNGKAAALRLNTLMLRRGSTVLEAELLNGRTHQIRAVMSYLGHPIIGDVKYGAKAVGGSYQELTAYKLIFEFESDAGLLNYLNGKSITLDIK</sequence>
<dbReference type="Gene3D" id="3.30.2350.10">
    <property type="entry name" value="Pseudouridine synthase"/>
    <property type="match status" value="1"/>
</dbReference>
<dbReference type="InterPro" id="IPR036986">
    <property type="entry name" value="S4_RNA-bd_sf"/>
</dbReference>
<dbReference type="CDD" id="cd00165">
    <property type="entry name" value="S4"/>
    <property type="match status" value="1"/>
</dbReference>
<dbReference type="CDD" id="cd02869">
    <property type="entry name" value="PseudoU_synth_RluA_like"/>
    <property type="match status" value="1"/>
</dbReference>
<evidence type="ECO:0000256" key="2">
    <source>
        <dbReference type="ARBA" id="ARBA00010876"/>
    </source>
</evidence>
<dbReference type="InterPro" id="IPR020103">
    <property type="entry name" value="PsdUridine_synth_cat_dom_sf"/>
</dbReference>
<proteinExistence type="inferred from homology"/>
<dbReference type="EMBL" id="DXIJ01000033">
    <property type="protein sequence ID" value="HIV85478.1"/>
    <property type="molecule type" value="Genomic_DNA"/>
</dbReference>
<dbReference type="Proteomes" id="UP000824162">
    <property type="component" value="Unassembled WGS sequence"/>
</dbReference>
<dbReference type="PANTHER" id="PTHR21600:SF87">
    <property type="entry name" value="RNA PSEUDOURIDYLATE SYNTHASE DOMAIN-CONTAINING PROTEIN 1"/>
    <property type="match status" value="1"/>
</dbReference>
<dbReference type="Gene3D" id="3.10.290.10">
    <property type="entry name" value="RNA-binding S4 domain"/>
    <property type="match status" value="1"/>
</dbReference>
<reference evidence="8" key="2">
    <citation type="submission" date="2021-04" db="EMBL/GenBank/DDBJ databases">
        <authorList>
            <person name="Gilroy R."/>
        </authorList>
    </citation>
    <scope>NUCLEOTIDE SEQUENCE</scope>
    <source>
        <strain evidence="8">5790</strain>
    </source>
</reference>
<comment type="catalytic activity">
    <reaction evidence="1">
        <text>a uridine in RNA = a pseudouridine in RNA</text>
        <dbReference type="Rhea" id="RHEA:48348"/>
        <dbReference type="Rhea" id="RHEA-COMP:12068"/>
        <dbReference type="Rhea" id="RHEA-COMP:12069"/>
        <dbReference type="ChEBI" id="CHEBI:65314"/>
        <dbReference type="ChEBI" id="CHEBI:65315"/>
    </reaction>
</comment>
<dbReference type="PROSITE" id="PS50889">
    <property type="entry name" value="S4"/>
    <property type="match status" value="1"/>
</dbReference>
<dbReference type="GO" id="GO:0003723">
    <property type="term" value="F:RNA binding"/>
    <property type="evidence" value="ECO:0007669"/>
    <property type="project" value="UniProtKB-KW"/>
</dbReference>